<feature type="domain" description="HTH marR-type" evidence="6">
    <location>
        <begin position="11"/>
        <end position="141"/>
    </location>
</feature>
<dbReference type="PANTHER" id="PTHR33164:SF5">
    <property type="entry name" value="ORGANIC HYDROPEROXIDE RESISTANCE TRANSCRIPTIONAL REGULATOR"/>
    <property type="match status" value="1"/>
</dbReference>
<dbReference type="GO" id="GO:0003700">
    <property type="term" value="F:DNA-binding transcription factor activity"/>
    <property type="evidence" value="ECO:0007669"/>
    <property type="project" value="InterPro"/>
</dbReference>
<evidence type="ECO:0000256" key="4">
    <source>
        <dbReference type="ARBA" id="ARBA00023125"/>
    </source>
</evidence>
<dbReference type="EMBL" id="JACCFJ010000001">
    <property type="protein sequence ID" value="NYI82911.1"/>
    <property type="molecule type" value="Genomic_DNA"/>
</dbReference>
<organism evidence="7 8">
    <name type="scientific">Saccharopolyspora hordei</name>
    <dbReference type="NCBI Taxonomy" id="1838"/>
    <lineage>
        <taxon>Bacteria</taxon>
        <taxon>Bacillati</taxon>
        <taxon>Actinomycetota</taxon>
        <taxon>Actinomycetes</taxon>
        <taxon>Pseudonocardiales</taxon>
        <taxon>Pseudonocardiaceae</taxon>
        <taxon>Saccharopolyspora</taxon>
    </lineage>
</organism>
<evidence type="ECO:0000256" key="3">
    <source>
        <dbReference type="ARBA" id="ARBA00023015"/>
    </source>
</evidence>
<dbReference type="GO" id="GO:0003677">
    <property type="term" value="F:DNA binding"/>
    <property type="evidence" value="ECO:0007669"/>
    <property type="project" value="UniProtKB-KW"/>
</dbReference>
<dbReference type="InterPro" id="IPR036390">
    <property type="entry name" value="WH_DNA-bd_sf"/>
</dbReference>
<dbReference type="InterPro" id="IPR036388">
    <property type="entry name" value="WH-like_DNA-bd_sf"/>
</dbReference>
<name>A0A853AQG3_9PSEU</name>
<proteinExistence type="predicted"/>
<dbReference type="RefSeq" id="WP_179719021.1">
    <property type="nucleotide sequence ID" value="NZ_BAABFH010000001.1"/>
</dbReference>
<dbReference type="AlphaFoldDB" id="A0A853AQG3"/>
<dbReference type="SMART" id="SM00347">
    <property type="entry name" value="HTH_MARR"/>
    <property type="match status" value="1"/>
</dbReference>
<dbReference type="InterPro" id="IPR039422">
    <property type="entry name" value="MarR/SlyA-like"/>
</dbReference>
<dbReference type="SUPFAM" id="SSF46785">
    <property type="entry name" value="Winged helix' DNA-binding domain"/>
    <property type="match status" value="1"/>
</dbReference>
<dbReference type="Gene3D" id="1.10.10.10">
    <property type="entry name" value="Winged helix-like DNA-binding domain superfamily/Winged helix DNA-binding domain"/>
    <property type="match status" value="1"/>
</dbReference>
<gene>
    <name evidence="7" type="ORF">HNR68_001541</name>
</gene>
<keyword evidence="3" id="KW-0805">Transcription regulation</keyword>
<dbReference type="Pfam" id="PF22381">
    <property type="entry name" value="Staph_reg_Sar_Rot"/>
    <property type="match status" value="1"/>
</dbReference>
<comment type="subcellular location">
    <subcellularLocation>
        <location evidence="1">Cytoplasm</location>
    </subcellularLocation>
</comment>
<dbReference type="InterPro" id="IPR000835">
    <property type="entry name" value="HTH_MarR-typ"/>
</dbReference>
<evidence type="ECO:0000256" key="5">
    <source>
        <dbReference type="ARBA" id="ARBA00023163"/>
    </source>
</evidence>
<keyword evidence="8" id="KW-1185">Reference proteome</keyword>
<evidence type="ECO:0000259" key="6">
    <source>
        <dbReference type="PROSITE" id="PS50995"/>
    </source>
</evidence>
<keyword evidence="2" id="KW-0963">Cytoplasm</keyword>
<dbReference type="PROSITE" id="PS50995">
    <property type="entry name" value="HTH_MARR_2"/>
    <property type="match status" value="1"/>
</dbReference>
<reference evidence="7 8" key="1">
    <citation type="submission" date="2020-07" db="EMBL/GenBank/DDBJ databases">
        <title>Sequencing the genomes of 1000 actinobacteria strains.</title>
        <authorList>
            <person name="Klenk H.-P."/>
        </authorList>
    </citation>
    <scope>NUCLEOTIDE SEQUENCE [LARGE SCALE GENOMIC DNA]</scope>
    <source>
        <strain evidence="7 8">DSM 44065</strain>
    </source>
</reference>
<dbReference type="GO" id="GO:0005737">
    <property type="term" value="C:cytoplasm"/>
    <property type="evidence" value="ECO:0007669"/>
    <property type="project" value="UniProtKB-SubCell"/>
</dbReference>
<keyword evidence="5" id="KW-0804">Transcription</keyword>
<protein>
    <submittedName>
        <fullName evidence="7">DNA-binding MarR family transcriptional regulator</fullName>
    </submittedName>
</protein>
<dbReference type="PANTHER" id="PTHR33164">
    <property type="entry name" value="TRANSCRIPTIONAL REGULATOR, MARR FAMILY"/>
    <property type="match status" value="1"/>
</dbReference>
<dbReference type="GO" id="GO:0006950">
    <property type="term" value="P:response to stress"/>
    <property type="evidence" value="ECO:0007669"/>
    <property type="project" value="TreeGrafter"/>
</dbReference>
<evidence type="ECO:0000313" key="8">
    <source>
        <dbReference type="Proteomes" id="UP000587002"/>
    </source>
</evidence>
<dbReference type="Proteomes" id="UP000587002">
    <property type="component" value="Unassembled WGS sequence"/>
</dbReference>
<accession>A0A853AQG3</accession>
<dbReference type="InterPro" id="IPR055166">
    <property type="entry name" value="Transc_reg_Sar_Rot_HTH"/>
</dbReference>
<evidence type="ECO:0000256" key="1">
    <source>
        <dbReference type="ARBA" id="ARBA00004496"/>
    </source>
</evidence>
<dbReference type="PRINTS" id="PR00598">
    <property type="entry name" value="HTHMARR"/>
</dbReference>
<evidence type="ECO:0000313" key="7">
    <source>
        <dbReference type="EMBL" id="NYI82911.1"/>
    </source>
</evidence>
<keyword evidence="4 7" id="KW-0238">DNA-binding</keyword>
<comment type="caution">
    <text evidence="7">The sequence shown here is derived from an EMBL/GenBank/DDBJ whole genome shotgun (WGS) entry which is preliminary data.</text>
</comment>
<dbReference type="FunFam" id="1.10.10.10:FF:000163">
    <property type="entry name" value="MarR family transcriptional regulator"/>
    <property type="match status" value="1"/>
</dbReference>
<evidence type="ECO:0000256" key="2">
    <source>
        <dbReference type="ARBA" id="ARBA00022490"/>
    </source>
</evidence>
<sequence>MAGSESRLALDRQLCFALYSASRAFTNLYRPLLGELGLTYPQYLVMLVLWERESLTVKELGAALRLDSGTLSPLLKRLEGSGLVVRRRSAEDERSVAVALTAEGRELQERARHIPDCMLDATGLEAEDVLELRSTVERLTASLDAAAARMEQESAR</sequence>